<dbReference type="GO" id="GO:0005634">
    <property type="term" value="C:nucleus"/>
    <property type="evidence" value="ECO:0007669"/>
    <property type="project" value="TreeGrafter"/>
</dbReference>
<name>S8EEJ1_FOMSC</name>
<organism evidence="3 4">
    <name type="scientific">Fomitopsis schrenkii</name>
    <name type="common">Brown rot fungus</name>
    <dbReference type="NCBI Taxonomy" id="2126942"/>
    <lineage>
        <taxon>Eukaryota</taxon>
        <taxon>Fungi</taxon>
        <taxon>Dikarya</taxon>
        <taxon>Basidiomycota</taxon>
        <taxon>Agaricomycotina</taxon>
        <taxon>Agaricomycetes</taxon>
        <taxon>Polyporales</taxon>
        <taxon>Fomitopsis</taxon>
    </lineage>
</organism>
<dbReference type="AlphaFoldDB" id="S8EEJ1"/>
<evidence type="ECO:0000313" key="3">
    <source>
        <dbReference type="EMBL" id="EPT03432.1"/>
    </source>
</evidence>
<dbReference type="OrthoDB" id="261960at2759"/>
<dbReference type="Proteomes" id="UP000015241">
    <property type="component" value="Unassembled WGS sequence"/>
</dbReference>
<feature type="domain" description="WLM" evidence="2">
    <location>
        <begin position="1"/>
        <end position="199"/>
    </location>
</feature>
<reference evidence="3 4" key="1">
    <citation type="journal article" date="2012" name="Science">
        <title>The Paleozoic origin of enzymatic lignin decomposition reconstructed from 31 fungal genomes.</title>
        <authorList>
            <person name="Floudas D."/>
            <person name="Binder M."/>
            <person name="Riley R."/>
            <person name="Barry K."/>
            <person name="Blanchette R.A."/>
            <person name="Henrissat B."/>
            <person name="Martinez A.T."/>
            <person name="Otillar R."/>
            <person name="Spatafora J.W."/>
            <person name="Yadav J.S."/>
            <person name="Aerts A."/>
            <person name="Benoit I."/>
            <person name="Boyd A."/>
            <person name="Carlson A."/>
            <person name="Copeland A."/>
            <person name="Coutinho P.M."/>
            <person name="de Vries R.P."/>
            <person name="Ferreira P."/>
            <person name="Findley K."/>
            <person name="Foster B."/>
            <person name="Gaskell J."/>
            <person name="Glotzer D."/>
            <person name="Gorecki P."/>
            <person name="Heitman J."/>
            <person name="Hesse C."/>
            <person name="Hori C."/>
            <person name="Igarashi K."/>
            <person name="Jurgens J.A."/>
            <person name="Kallen N."/>
            <person name="Kersten P."/>
            <person name="Kohler A."/>
            <person name="Kuees U."/>
            <person name="Kumar T.K.A."/>
            <person name="Kuo A."/>
            <person name="LaButti K."/>
            <person name="Larrondo L.F."/>
            <person name="Lindquist E."/>
            <person name="Ling A."/>
            <person name="Lombard V."/>
            <person name="Lucas S."/>
            <person name="Lundell T."/>
            <person name="Martin R."/>
            <person name="McLaughlin D.J."/>
            <person name="Morgenstern I."/>
            <person name="Morin E."/>
            <person name="Murat C."/>
            <person name="Nagy L.G."/>
            <person name="Nolan M."/>
            <person name="Ohm R.A."/>
            <person name="Patyshakuliyeva A."/>
            <person name="Rokas A."/>
            <person name="Ruiz-Duenas F.J."/>
            <person name="Sabat G."/>
            <person name="Salamov A."/>
            <person name="Samejima M."/>
            <person name="Schmutz J."/>
            <person name="Slot J.C."/>
            <person name="St John F."/>
            <person name="Stenlid J."/>
            <person name="Sun H."/>
            <person name="Sun S."/>
            <person name="Syed K."/>
            <person name="Tsang A."/>
            <person name="Wiebenga A."/>
            <person name="Young D."/>
            <person name="Pisabarro A."/>
            <person name="Eastwood D.C."/>
            <person name="Martin F."/>
            <person name="Cullen D."/>
            <person name="Grigoriev I.V."/>
            <person name="Hibbett D.S."/>
        </authorList>
    </citation>
    <scope>NUCLEOTIDE SEQUENCE</scope>
    <source>
        <strain evidence="4">FP-58527</strain>
    </source>
</reference>
<sequence>MSTTTNTFVKAFTHLKDRPKADKALPLLQRIASLVKPIMRKHGWVLPVLSEFFPESPNLVVDINGGQKILLRLRPEHAPDTFYDEEEIVHTMLHELTHNVHGPHDEKFYKFLAGLEEEYAALKTSGYAGEGFFSPGHRLGTNISHNLPPRLARQKALQAAEKRRQISAVLSGGGKLGGGRATNKSPRQLAAEAAERRARDEKACASGAVAQKEAEKAAKESLEDKVIDLTGGVDSDSDVE</sequence>
<dbReference type="GO" id="GO:0006281">
    <property type="term" value="P:DNA repair"/>
    <property type="evidence" value="ECO:0007669"/>
    <property type="project" value="TreeGrafter"/>
</dbReference>
<dbReference type="PROSITE" id="PS51397">
    <property type="entry name" value="WLM"/>
    <property type="match status" value="1"/>
</dbReference>
<proteinExistence type="predicted"/>
<evidence type="ECO:0000256" key="1">
    <source>
        <dbReference type="SAM" id="MobiDB-lite"/>
    </source>
</evidence>
<dbReference type="GO" id="GO:0008237">
    <property type="term" value="F:metallopeptidase activity"/>
    <property type="evidence" value="ECO:0007669"/>
    <property type="project" value="TreeGrafter"/>
</dbReference>
<evidence type="ECO:0000313" key="4">
    <source>
        <dbReference type="Proteomes" id="UP000015241"/>
    </source>
</evidence>
<feature type="compositionally biased region" description="Basic and acidic residues" evidence="1">
    <location>
        <begin position="212"/>
        <end position="227"/>
    </location>
</feature>
<dbReference type="STRING" id="743788.S8EEJ1"/>
<protein>
    <recommendedName>
        <fullName evidence="2">WLM domain-containing protein</fullName>
    </recommendedName>
</protein>
<feature type="compositionally biased region" description="Basic and acidic residues" evidence="1">
    <location>
        <begin position="193"/>
        <end position="203"/>
    </location>
</feature>
<dbReference type="PANTHER" id="PTHR46622">
    <property type="entry name" value="DNA-DEPENDENT METALLOPROTEASE WSS1"/>
    <property type="match status" value="1"/>
</dbReference>
<dbReference type="PANTHER" id="PTHR46622:SF1">
    <property type="entry name" value="DNA-DEPENDENT METALLOPROTEASE WSS1"/>
    <property type="match status" value="1"/>
</dbReference>
<dbReference type="InterPro" id="IPR013536">
    <property type="entry name" value="WLM_dom"/>
</dbReference>
<dbReference type="InterPro" id="IPR053000">
    <property type="entry name" value="WSS1-like_metalloprotease"/>
</dbReference>
<dbReference type="Pfam" id="PF08325">
    <property type="entry name" value="WLM"/>
    <property type="match status" value="1"/>
</dbReference>
<feature type="compositionally biased region" description="Gly residues" evidence="1">
    <location>
        <begin position="171"/>
        <end position="180"/>
    </location>
</feature>
<accession>S8EEJ1</accession>
<keyword evidence="4" id="KW-1185">Reference proteome</keyword>
<evidence type="ECO:0000259" key="2">
    <source>
        <dbReference type="PROSITE" id="PS51397"/>
    </source>
</evidence>
<dbReference type="InParanoid" id="S8EEJ1"/>
<gene>
    <name evidence="3" type="ORF">FOMPIDRAFT_1115915</name>
</gene>
<dbReference type="EMBL" id="KE504130">
    <property type="protein sequence ID" value="EPT03432.1"/>
    <property type="molecule type" value="Genomic_DNA"/>
</dbReference>
<feature type="region of interest" description="Disordered" evidence="1">
    <location>
        <begin position="169"/>
        <end position="240"/>
    </location>
</feature>
<dbReference type="eggNOG" id="KOG1558">
    <property type="taxonomic scope" value="Eukaryota"/>
</dbReference>
<feature type="non-terminal residue" evidence="3">
    <location>
        <position position="240"/>
    </location>
</feature>
<dbReference type="HOGENOM" id="CLU_023057_3_1_1"/>